<feature type="region of interest" description="Disordered" evidence="1">
    <location>
        <begin position="37"/>
        <end position="101"/>
    </location>
</feature>
<evidence type="ECO:0000313" key="5">
    <source>
        <dbReference type="Proteomes" id="UP000014821"/>
    </source>
</evidence>
<name>A0ABN0MS45_9CHLA</name>
<comment type="caution">
    <text evidence="4">The sequence shown here is derived from an EMBL/GenBank/DDBJ whole genome shotgun (WGS) entry which is preliminary data.</text>
</comment>
<dbReference type="Pfam" id="PF07201">
    <property type="entry name" value="HrpJ"/>
    <property type="match status" value="1"/>
</dbReference>
<evidence type="ECO:0000313" key="4">
    <source>
        <dbReference type="EMBL" id="EPP38341.1"/>
    </source>
</evidence>
<dbReference type="InterPro" id="IPR054556">
    <property type="entry name" value="T3SS_CopN_C"/>
</dbReference>
<dbReference type="Proteomes" id="UP000014821">
    <property type="component" value="Unassembled WGS sequence"/>
</dbReference>
<gene>
    <name evidence="4" type="ORF">CP10881SC42_0671</name>
</gene>
<accession>A0ABN0MS45</accession>
<dbReference type="EMBL" id="ATND01000002">
    <property type="protein sequence ID" value="EPP38341.1"/>
    <property type="molecule type" value="Genomic_DNA"/>
</dbReference>
<keyword evidence="5" id="KW-1185">Reference proteome</keyword>
<dbReference type="NCBIfam" id="TIGR02568">
    <property type="entry name" value="LcrE"/>
    <property type="match status" value="1"/>
</dbReference>
<reference evidence="4" key="1">
    <citation type="submission" date="2013-04" db="EMBL/GenBank/DDBJ databases">
        <title>Genome sequence of Chlamydia psittaci 10_881_SC42.</title>
        <authorList>
            <person name="Huot-Creasy H."/>
            <person name="McCracken C.L."/>
            <person name="Humphries M."/>
            <person name="Sachse K."/>
            <person name="Laroucau K."/>
            <person name="Bavoil P."/>
            <person name="Myers G.S."/>
        </authorList>
    </citation>
    <scope>NUCLEOTIDE SEQUENCE [LARGE SCALE GENOMIC DNA]</scope>
    <source>
        <strain evidence="4">10_881_SC42</strain>
    </source>
</reference>
<feature type="domain" description="Hypersensitivity response secretion-like HrpJ" evidence="2">
    <location>
        <begin position="60"/>
        <end position="227"/>
    </location>
</feature>
<sequence length="398" mass="43348">MAASGGAGGLGGTHSVDVAQVQQAAATADAKEIIATQEQSDISMIKDNQDLSNPAAATRTKKKEEKFQTLESRRKGATQTEKKSESAGEKSDTDLADKYTENNAEISAGDLRSIRDSLKEDSSADDILSLLQSKFSDPALQSIALDYLIQTTPNAQGTLKDALVQAQQRHTQENYQAVVGGRNILFASQEYASELNVSAPGLRALYLEVTSGFHTCENLLQMLQSRYNYKEMSTVSSFLLKGMSAELKSEGSSVEPAKLQVMMTETRNLQAVITGYDFFQTKLPELEASLKAEGASLPADLTFQKVGDTFFSFINDKFPTASKVERLVRGMVGDDVDTVSGVLNLFFTAIRGTSPRLFSSADKRQQLATMLANALDSVNINNENYPKPTDFPKPYPWS</sequence>
<protein>
    <submittedName>
        <fullName evidence="4">Type III secretion regulator YopN/LcrE/InvE/MxiC</fullName>
    </submittedName>
</protein>
<proteinExistence type="predicted"/>
<dbReference type="RefSeq" id="WP_020356155.1">
    <property type="nucleotide sequence ID" value="NZ_KE360587.1"/>
</dbReference>
<dbReference type="InterPro" id="IPR013401">
    <property type="entry name" value="T3SS_LcrE"/>
</dbReference>
<feature type="compositionally biased region" description="Basic and acidic residues" evidence="1">
    <location>
        <begin position="62"/>
        <end position="100"/>
    </location>
</feature>
<evidence type="ECO:0000259" key="2">
    <source>
        <dbReference type="Pfam" id="PF07201"/>
    </source>
</evidence>
<evidence type="ECO:0000256" key="1">
    <source>
        <dbReference type="SAM" id="MobiDB-lite"/>
    </source>
</evidence>
<dbReference type="Gene3D" id="1.10.150.630">
    <property type="match status" value="1"/>
</dbReference>
<dbReference type="SUPFAM" id="SSF140591">
    <property type="entry name" value="Type III secretion system domain"/>
    <property type="match status" value="1"/>
</dbReference>
<feature type="domain" description="T3SS low calcium response E C-terminal helical" evidence="3">
    <location>
        <begin position="278"/>
        <end position="376"/>
    </location>
</feature>
<dbReference type="Pfam" id="PF22342">
    <property type="entry name" value="T3SS_CopN_3rd"/>
    <property type="match status" value="1"/>
</dbReference>
<organism evidence="4 5">
    <name type="scientific">Chlamydia avium</name>
    <dbReference type="NCBI Taxonomy" id="1457141"/>
    <lineage>
        <taxon>Bacteria</taxon>
        <taxon>Pseudomonadati</taxon>
        <taxon>Chlamydiota</taxon>
        <taxon>Chlamydiia</taxon>
        <taxon>Chlamydiales</taxon>
        <taxon>Chlamydiaceae</taxon>
        <taxon>Chlamydia/Chlamydophila group</taxon>
        <taxon>Chlamydia</taxon>
    </lineage>
</organism>
<evidence type="ECO:0000259" key="3">
    <source>
        <dbReference type="Pfam" id="PF22342"/>
    </source>
</evidence>
<dbReference type="InterPro" id="IPR010812">
    <property type="entry name" value="HrpJ-like"/>
</dbReference>